<keyword evidence="4" id="KW-0963">Cytoplasm</keyword>
<evidence type="ECO:0000256" key="10">
    <source>
        <dbReference type="ARBA" id="ARBA00047944"/>
    </source>
</evidence>
<comment type="function">
    <text evidence="9">Specifically methylates the N3 position of the uracil ring of uridine 1498 (m3U1498) in 16S rRNA. Acts on the fully assembled 30S ribosomal subunit.</text>
</comment>
<dbReference type="OrthoDB" id="2021042at2759"/>
<organism evidence="13 14">
    <name type="scientific">Eimeria maxima</name>
    <name type="common">Coccidian parasite</name>
    <dbReference type="NCBI Taxonomy" id="5804"/>
    <lineage>
        <taxon>Eukaryota</taxon>
        <taxon>Sar</taxon>
        <taxon>Alveolata</taxon>
        <taxon>Apicomplexa</taxon>
        <taxon>Conoidasida</taxon>
        <taxon>Coccidia</taxon>
        <taxon>Eucoccidiorida</taxon>
        <taxon>Eimeriorina</taxon>
        <taxon>Eimeriidae</taxon>
        <taxon>Eimeria</taxon>
    </lineage>
</organism>
<proteinExistence type="inferred from homology"/>
<dbReference type="PANTHER" id="PTHR30027:SF3">
    <property type="entry name" value="16S RRNA (URACIL(1498)-N(3))-METHYLTRANSFERASE"/>
    <property type="match status" value="1"/>
</dbReference>
<evidence type="ECO:0000256" key="4">
    <source>
        <dbReference type="ARBA" id="ARBA00022490"/>
    </source>
</evidence>
<dbReference type="SUPFAM" id="SSF75217">
    <property type="entry name" value="alpha/beta knot"/>
    <property type="match status" value="1"/>
</dbReference>
<keyword evidence="5" id="KW-0698">rRNA processing</keyword>
<dbReference type="Proteomes" id="UP000030763">
    <property type="component" value="Unassembled WGS sequence"/>
</dbReference>
<dbReference type="EMBL" id="HG722088">
    <property type="protein sequence ID" value="CDJ61441.1"/>
    <property type="molecule type" value="Genomic_DNA"/>
</dbReference>
<dbReference type="GeneID" id="25334116"/>
<evidence type="ECO:0000256" key="7">
    <source>
        <dbReference type="ARBA" id="ARBA00022679"/>
    </source>
</evidence>
<dbReference type="PANTHER" id="PTHR30027">
    <property type="entry name" value="RIBOSOMAL RNA SMALL SUBUNIT METHYLTRANSFERASE E"/>
    <property type="match status" value="1"/>
</dbReference>
<dbReference type="AlphaFoldDB" id="U6MBL6"/>
<dbReference type="RefSeq" id="XP_013338091.1">
    <property type="nucleotide sequence ID" value="XM_013482637.1"/>
</dbReference>
<evidence type="ECO:0000256" key="6">
    <source>
        <dbReference type="ARBA" id="ARBA00022603"/>
    </source>
</evidence>
<evidence type="ECO:0000256" key="5">
    <source>
        <dbReference type="ARBA" id="ARBA00022552"/>
    </source>
</evidence>
<gene>
    <name evidence="13" type="ORF">EMWEY_00001300</name>
</gene>
<feature type="domain" description="Ribosomal RNA small subunit methyltransferase E methyltransferase" evidence="12">
    <location>
        <begin position="83"/>
        <end position="172"/>
    </location>
</feature>
<dbReference type="GO" id="GO:0005737">
    <property type="term" value="C:cytoplasm"/>
    <property type="evidence" value="ECO:0007669"/>
    <property type="project" value="UniProtKB-SubCell"/>
</dbReference>
<dbReference type="GO" id="GO:0070042">
    <property type="term" value="F:rRNA (uridine-N3-)-methyltransferase activity"/>
    <property type="evidence" value="ECO:0007669"/>
    <property type="project" value="TreeGrafter"/>
</dbReference>
<feature type="region of interest" description="Disordered" evidence="11">
    <location>
        <begin position="329"/>
        <end position="404"/>
    </location>
</feature>
<dbReference type="Gene3D" id="3.40.1280.10">
    <property type="match status" value="1"/>
</dbReference>
<dbReference type="OMA" id="WIPSEME"/>
<accession>U6MBL6</accession>
<comment type="similarity">
    <text evidence="2">Belongs to the RNA methyltransferase RsmE family.</text>
</comment>
<evidence type="ECO:0000313" key="13">
    <source>
        <dbReference type="EMBL" id="CDJ61441.1"/>
    </source>
</evidence>
<dbReference type="GO" id="GO:0070475">
    <property type="term" value="P:rRNA base methylation"/>
    <property type="evidence" value="ECO:0007669"/>
    <property type="project" value="TreeGrafter"/>
</dbReference>
<evidence type="ECO:0000256" key="8">
    <source>
        <dbReference type="ARBA" id="ARBA00022691"/>
    </source>
</evidence>
<reference evidence="13" key="2">
    <citation type="submission" date="2013-10" db="EMBL/GenBank/DDBJ databases">
        <authorList>
            <person name="Aslett M."/>
        </authorList>
    </citation>
    <scope>NUCLEOTIDE SEQUENCE [LARGE SCALE GENOMIC DNA]</scope>
    <source>
        <strain evidence="13">Weybridge</strain>
    </source>
</reference>
<dbReference type="Pfam" id="PF04452">
    <property type="entry name" value="Methyltrans_RNA"/>
    <property type="match status" value="2"/>
</dbReference>
<keyword evidence="14" id="KW-1185">Reference proteome</keyword>
<feature type="domain" description="Ribosomal RNA small subunit methyltransferase E methyltransferase" evidence="12">
    <location>
        <begin position="241"/>
        <end position="303"/>
    </location>
</feature>
<evidence type="ECO:0000313" key="14">
    <source>
        <dbReference type="Proteomes" id="UP000030763"/>
    </source>
</evidence>
<dbReference type="VEuPathDB" id="ToxoDB:EMWEY_00001300"/>
<dbReference type="CDD" id="cd18084">
    <property type="entry name" value="RsmE-like"/>
    <property type="match status" value="1"/>
</dbReference>
<name>U6MBL6_EIMMA</name>
<comment type="catalytic activity">
    <reaction evidence="10">
        <text>uridine(1498) in 16S rRNA + S-adenosyl-L-methionine = N(3)-methyluridine(1498) in 16S rRNA + S-adenosyl-L-homocysteine + H(+)</text>
        <dbReference type="Rhea" id="RHEA:42920"/>
        <dbReference type="Rhea" id="RHEA-COMP:10283"/>
        <dbReference type="Rhea" id="RHEA-COMP:10284"/>
        <dbReference type="ChEBI" id="CHEBI:15378"/>
        <dbReference type="ChEBI" id="CHEBI:57856"/>
        <dbReference type="ChEBI" id="CHEBI:59789"/>
        <dbReference type="ChEBI" id="CHEBI:65315"/>
        <dbReference type="ChEBI" id="CHEBI:74502"/>
        <dbReference type="EC" id="2.1.1.193"/>
    </reaction>
</comment>
<comment type="subcellular location">
    <subcellularLocation>
        <location evidence="1">Cytoplasm</location>
    </subcellularLocation>
</comment>
<evidence type="ECO:0000256" key="9">
    <source>
        <dbReference type="ARBA" id="ARBA00025699"/>
    </source>
</evidence>
<keyword evidence="7" id="KW-0808">Transferase</keyword>
<protein>
    <recommendedName>
        <fullName evidence="3">16S rRNA (uracil(1498)-N(3))-methyltransferase</fullName>
        <ecNumber evidence="3">2.1.1.193</ecNumber>
    </recommendedName>
</protein>
<feature type="compositionally biased region" description="Basic and acidic residues" evidence="11">
    <location>
        <begin position="349"/>
        <end position="365"/>
    </location>
</feature>
<evidence type="ECO:0000256" key="2">
    <source>
        <dbReference type="ARBA" id="ARBA00005528"/>
    </source>
</evidence>
<evidence type="ECO:0000256" key="3">
    <source>
        <dbReference type="ARBA" id="ARBA00012328"/>
    </source>
</evidence>
<keyword evidence="8" id="KW-0949">S-adenosyl-L-methionine</keyword>
<evidence type="ECO:0000256" key="1">
    <source>
        <dbReference type="ARBA" id="ARBA00004496"/>
    </source>
</evidence>
<keyword evidence="6" id="KW-0489">Methyltransferase</keyword>
<evidence type="ECO:0000256" key="11">
    <source>
        <dbReference type="SAM" id="MobiDB-lite"/>
    </source>
</evidence>
<dbReference type="InterPro" id="IPR029026">
    <property type="entry name" value="tRNA_m1G_MTases_N"/>
</dbReference>
<dbReference type="EC" id="2.1.1.193" evidence="3"/>
<dbReference type="InterPro" id="IPR029028">
    <property type="entry name" value="Alpha/beta_knot_MTases"/>
</dbReference>
<evidence type="ECO:0000259" key="12">
    <source>
        <dbReference type="Pfam" id="PF04452"/>
    </source>
</evidence>
<sequence>MNLILLHKEDLVVEGGDAYAVLEGRRHIHCQRVLKVKVGSRVRVGVAAAGVGEAEVVACEPQQTRLKLLERIDLVAVTPPWDNVEVDLLLAMTRPKVLERILQLCAVVGVRRIFLVCAARTEKGFFSSSRLAAENLLEQLVLGLEQGMVTRPPELHVFASWEGFLAATAAAEASAEAGGAETEKQEQAPRATDDANVFAHYLLPPLRLVAHPHTESTLPQLLLRPVGEAVGPQQLRNDQRGDQQQQKHQQLLPRAGVLLAVGPEGGWIPSEMELLQKQLRCLPFRLTDKVLKCETALTACLTQLTLCYEDPMFLPLLRSPDQVYAAAPAPKEGAATGPGGAQDPGIPSDVERSDTHKRQGEREMLKAPGGFVMSFPRRYRTCREAEGQHQQEQLQQQQDNHESA</sequence>
<dbReference type="InterPro" id="IPR006700">
    <property type="entry name" value="RsmE"/>
</dbReference>
<reference evidence="13" key="1">
    <citation type="submission" date="2013-10" db="EMBL/GenBank/DDBJ databases">
        <title>Genomic analysis of the causative agents of coccidiosis in chickens.</title>
        <authorList>
            <person name="Reid A.J."/>
            <person name="Blake D."/>
            <person name="Billington K."/>
            <person name="Browne H."/>
            <person name="Dunn M."/>
            <person name="Hung S."/>
            <person name="Kawahara F."/>
            <person name="Miranda-Saavedra D."/>
            <person name="Mourier T."/>
            <person name="Nagra H."/>
            <person name="Otto T.D."/>
            <person name="Rawlings N."/>
            <person name="Sanchez A."/>
            <person name="Sanders M."/>
            <person name="Subramaniam C."/>
            <person name="Tay Y."/>
            <person name="Dear P."/>
            <person name="Doerig C."/>
            <person name="Gruber A."/>
            <person name="Parkinson J."/>
            <person name="Shirley M."/>
            <person name="Wan K.L."/>
            <person name="Berriman M."/>
            <person name="Tomley F."/>
            <person name="Pain A."/>
        </authorList>
    </citation>
    <scope>NUCLEOTIDE SEQUENCE [LARGE SCALE GENOMIC DNA]</scope>
    <source>
        <strain evidence="13">Weybridge</strain>
    </source>
</reference>
<dbReference type="InterPro" id="IPR046886">
    <property type="entry name" value="RsmE_MTase_dom"/>
</dbReference>